<comment type="similarity">
    <text evidence="2 8 9">Belongs to the dihydrofolate reductase family.</text>
</comment>
<dbReference type="PANTHER" id="PTHR48069">
    <property type="entry name" value="DIHYDROFOLATE REDUCTASE"/>
    <property type="match status" value="1"/>
</dbReference>
<protein>
    <recommendedName>
        <fullName evidence="3 8">Dihydrofolate reductase</fullName>
        <ecNumber evidence="3 8">1.5.1.3</ecNumber>
    </recommendedName>
</protein>
<dbReference type="InterPro" id="IPR024072">
    <property type="entry name" value="DHFR-like_dom_sf"/>
</dbReference>
<dbReference type="GO" id="GO:0046655">
    <property type="term" value="P:folic acid metabolic process"/>
    <property type="evidence" value="ECO:0007669"/>
    <property type="project" value="TreeGrafter"/>
</dbReference>
<evidence type="ECO:0000256" key="5">
    <source>
        <dbReference type="ARBA" id="ARBA00022857"/>
    </source>
</evidence>
<feature type="domain" description="DHFR" evidence="10">
    <location>
        <begin position="18"/>
        <end position="182"/>
    </location>
</feature>
<comment type="pathway">
    <text evidence="1 8">Cofactor biosynthesis; tetrahydrofolate biosynthesis; 5,6,7,8-tetrahydrofolate from 7,8-dihydrofolate: step 1/1.</text>
</comment>
<evidence type="ECO:0000256" key="3">
    <source>
        <dbReference type="ARBA" id="ARBA00012856"/>
    </source>
</evidence>
<dbReference type="InterPro" id="IPR012259">
    <property type="entry name" value="DHFR"/>
</dbReference>
<dbReference type="EMBL" id="JAMXLR010000061">
    <property type="protein sequence ID" value="MCO6045709.1"/>
    <property type="molecule type" value="Genomic_DNA"/>
</dbReference>
<dbReference type="CDD" id="cd00209">
    <property type="entry name" value="DHFR"/>
    <property type="match status" value="1"/>
</dbReference>
<dbReference type="GO" id="GO:0050661">
    <property type="term" value="F:NADP binding"/>
    <property type="evidence" value="ECO:0007669"/>
    <property type="project" value="InterPro"/>
</dbReference>
<organism evidence="11 12">
    <name type="scientific">Aeoliella straminimaris</name>
    <dbReference type="NCBI Taxonomy" id="2954799"/>
    <lineage>
        <taxon>Bacteria</taxon>
        <taxon>Pseudomonadati</taxon>
        <taxon>Planctomycetota</taxon>
        <taxon>Planctomycetia</taxon>
        <taxon>Pirellulales</taxon>
        <taxon>Lacipirellulaceae</taxon>
        <taxon>Aeoliella</taxon>
    </lineage>
</organism>
<keyword evidence="12" id="KW-1185">Reference proteome</keyword>
<dbReference type="RefSeq" id="WP_252853822.1">
    <property type="nucleotide sequence ID" value="NZ_JAMXLR010000061.1"/>
</dbReference>
<comment type="catalytic activity">
    <reaction evidence="8">
        <text>(6S)-5,6,7,8-tetrahydrofolate + NADP(+) = 7,8-dihydrofolate + NADPH + H(+)</text>
        <dbReference type="Rhea" id="RHEA:15009"/>
        <dbReference type="ChEBI" id="CHEBI:15378"/>
        <dbReference type="ChEBI" id="CHEBI:57451"/>
        <dbReference type="ChEBI" id="CHEBI:57453"/>
        <dbReference type="ChEBI" id="CHEBI:57783"/>
        <dbReference type="ChEBI" id="CHEBI:58349"/>
        <dbReference type="EC" id="1.5.1.3"/>
    </reaction>
</comment>
<dbReference type="PROSITE" id="PS00075">
    <property type="entry name" value="DHFR_1"/>
    <property type="match status" value="1"/>
</dbReference>
<dbReference type="InterPro" id="IPR017925">
    <property type="entry name" value="DHFR_CS"/>
</dbReference>
<keyword evidence="5 8" id="KW-0521">NADP</keyword>
<dbReference type="PROSITE" id="PS51330">
    <property type="entry name" value="DHFR_2"/>
    <property type="match status" value="1"/>
</dbReference>
<dbReference type="EC" id="1.5.1.3" evidence="3 8"/>
<sequence>MNDHPSTQSEPGASRAMLLSLVVAVAENDVIGNAGDLPWRMSGDLQRFKKLTMHHAMVMGRKTYESIGRPLPGRVTIVLTTQSDYDPQHAEVRVAHSLDEATALAQQTDMQQDELFVVGGAEIYRLALPQAGRIYRTVVHATPEGDTRFAKLATDQWRIAEQTEYPADAKNQHACTWQVLERVE</sequence>
<evidence type="ECO:0000256" key="7">
    <source>
        <dbReference type="ARBA" id="ARBA00025067"/>
    </source>
</evidence>
<gene>
    <name evidence="11" type="ORF">NG895_17565</name>
</gene>
<evidence type="ECO:0000313" key="12">
    <source>
        <dbReference type="Proteomes" id="UP001155241"/>
    </source>
</evidence>
<keyword evidence="4 8" id="KW-0554">One-carbon metabolism</keyword>
<dbReference type="PRINTS" id="PR00070">
    <property type="entry name" value="DHFR"/>
</dbReference>
<accession>A0A9X2FG23</accession>
<dbReference type="SUPFAM" id="SSF53597">
    <property type="entry name" value="Dihydrofolate reductase-like"/>
    <property type="match status" value="1"/>
</dbReference>
<comment type="function">
    <text evidence="7 8">Key enzyme in folate metabolism. Catalyzes an essential reaction for de novo glycine and purine synthesis, and for DNA precursor synthesis.</text>
</comment>
<evidence type="ECO:0000256" key="6">
    <source>
        <dbReference type="ARBA" id="ARBA00023002"/>
    </source>
</evidence>
<dbReference type="Pfam" id="PF00186">
    <property type="entry name" value="DHFR_1"/>
    <property type="match status" value="1"/>
</dbReference>
<dbReference type="PIRSF" id="PIRSF000194">
    <property type="entry name" value="DHFR"/>
    <property type="match status" value="1"/>
</dbReference>
<reference evidence="11" key="1">
    <citation type="submission" date="2022-06" db="EMBL/GenBank/DDBJ databases">
        <title>Aeoliella straminimaris, a novel planctomycete from sediments.</title>
        <authorList>
            <person name="Vitorino I.R."/>
            <person name="Lage O.M."/>
        </authorList>
    </citation>
    <scope>NUCLEOTIDE SEQUENCE</scope>
    <source>
        <strain evidence="11">ICT_H6.2</strain>
    </source>
</reference>
<dbReference type="GO" id="GO:0046452">
    <property type="term" value="P:dihydrofolate metabolic process"/>
    <property type="evidence" value="ECO:0007669"/>
    <property type="project" value="TreeGrafter"/>
</dbReference>
<evidence type="ECO:0000256" key="9">
    <source>
        <dbReference type="RuleBase" id="RU004474"/>
    </source>
</evidence>
<evidence type="ECO:0000256" key="8">
    <source>
        <dbReference type="PIRNR" id="PIRNR000194"/>
    </source>
</evidence>
<dbReference type="AlphaFoldDB" id="A0A9X2FG23"/>
<evidence type="ECO:0000256" key="2">
    <source>
        <dbReference type="ARBA" id="ARBA00009539"/>
    </source>
</evidence>
<evidence type="ECO:0000259" key="10">
    <source>
        <dbReference type="PROSITE" id="PS51330"/>
    </source>
</evidence>
<keyword evidence="6 8" id="KW-0560">Oxidoreductase</keyword>
<dbReference type="GO" id="GO:0006730">
    <property type="term" value="P:one-carbon metabolic process"/>
    <property type="evidence" value="ECO:0007669"/>
    <property type="project" value="UniProtKB-KW"/>
</dbReference>
<dbReference type="Gene3D" id="3.40.430.10">
    <property type="entry name" value="Dihydrofolate Reductase, subunit A"/>
    <property type="match status" value="1"/>
</dbReference>
<evidence type="ECO:0000256" key="1">
    <source>
        <dbReference type="ARBA" id="ARBA00004903"/>
    </source>
</evidence>
<dbReference type="GO" id="GO:0046654">
    <property type="term" value="P:tetrahydrofolate biosynthetic process"/>
    <property type="evidence" value="ECO:0007669"/>
    <property type="project" value="InterPro"/>
</dbReference>
<name>A0A9X2FG23_9BACT</name>
<comment type="caution">
    <text evidence="11">The sequence shown here is derived from an EMBL/GenBank/DDBJ whole genome shotgun (WGS) entry which is preliminary data.</text>
</comment>
<proteinExistence type="inferred from homology"/>
<dbReference type="GO" id="GO:0004146">
    <property type="term" value="F:dihydrofolate reductase activity"/>
    <property type="evidence" value="ECO:0007669"/>
    <property type="project" value="UniProtKB-EC"/>
</dbReference>
<dbReference type="PANTHER" id="PTHR48069:SF3">
    <property type="entry name" value="DIHYDROFOLATE REDUCTASE"/>
    <property type="match status" value="1"/>
</dbReference>
<evidence type="ECO:0000256" key="4">
    <source>
        <dbReference type="ARBA" id="ARBA00022563"/>
    </source>
</evidence>
<dbReference type="GO" id="GO:0005829">
    <property type="term" value="C:cytosol"/>
    <property type="evidence" value="ECO:0007669"/>
    <property type="project" value="TreeGrafter"/>
</dbReference>
<dbReference type="InterPro" id="IPR001796">
    <property type="entry name" value="DHFR_dom"/>
</dbReference>
<dbReference type="Proteomes" id="UP001155241">
    <property type="component" value="Unassembled WGS sequence"/>
</dbReference>
<evidence type="ECO:0000313" key="11">
    <source>
        <dbReference type="EMBL" id="MCO6045709.1"/>
    </source>
</evidence>